<accession>A0A162D3J0</accession>
<sequence>MDAKDIPEDHATLPHITNGIFYVLTYIKIQVSEPVQQSVIRDQLNTGRQWRNPRTMCFVPHHASMFE</sequence>
<dbReference type="AlphaFoldDB" id="A0A162D3J0"/>
<comment type="caution">
    <text evidence="1">The sequence shown here is derived from an EMBL/GenBank/DDBJ whole genome shotgun (WGS) entry which is preliminary data.</text>
</comment>
<dbReference type="Proteomes" id="UP000076858">
    <property type="component" value="Unassembled WGS sequence"/>
</dbReference>
<organism evidence="1 2">
    <name type="scientific">Daphnia magna</name>
    <dbReference type="NCBI Taxonomy" id="35525"/>
    <lineage>
        <taxon>Eukaryota</taxon>
        <taxon>Metazoa</taxon>
        <taxon>Ecdysozoa</taxon>
        <taxon>Arthropoda</taxon>
        <taxon>Crustacea</taxon>
        <taxon>Branchiopoda</taxon>
        <taxon>Diplostraca</taxon>
        <taxon>Cladocera</taxon>
        <taxon>Anomopoda</taxon>
        <taxon>Daphniidae</taxon>
        <taxon>Daphnia</taxon>
    </lineage>
</organism>
<reference evidence="1 2" key="1">
    <citation type="submission" date="2016-03" db="EMBL/GenBank/DDBJ databases">
        <title>EvidentialGene: Evidence-directed Construction of Genes on Genomes.</title>
        <authorList>
            <person name="Gilbert D.G."/>
            <person name="Choi J.-H."/>
            <person name="Mockaitis K."/>
            <person name="Colbourne J."/>
            <person name="Pfrender M."/>
        </authorList>
    </citation>
    <scope>NUCLEOTIDE SEQUENCE [LARGE SCALE GENOMIC DNA]</scope>
    <source>
        <strain evidence="1 2">Xinb3</strain>
        <tissue evidence="1">Complete organism</tissue>
    </source>
</reference>
<dbReference type="EMBL" id="LRGB01017863">
    <property type="protein sequence ID" value="KZR98234.1"/>
    <property type="molecule type" value="Genomic_DNA"/>
</dbReference>
<evidence type="ECO:0000313" key="1">
    <source>
        <dbReference type="EMBL" id="KZR98234.1"/>
    </source>
</evidence>
<proteinExistence type="predicted"/>
<gene>
    <name evidence="1" type="ORF">APZ42_006446</name>
</gene>
<keyword evidence="2" id="KW-1185">Reference proteome</keyword>
<evidence type="ECO:0000313" key="2">
    <source>
        <dbReference type="Proteomes" id="UP000076858"/>
    </source>
</evidence>
<protein>
    <submittedName>
        <fullName evidence="1">Uncharacterized protein</fullName>
    </submittedName>
</protein>
<name>A0A162D3J0_9CRUS</name>